<keyword evidence="3" id="KW-1185">Reference proteome</keyword>
<sequence length="253" mass="29032">MGKRRLDIDRHLKEWPFEFGEVSARKVSIATTARETGRDVLQLRVDMGLLQMELVGRPDGVRPEGFDTYYDYLIASAFEEGEDFLLTAERCVEIDREFVQFYHRRVAWLSLREYRQAILDADHTLALMSFSTAHAPDEHWAELHEQYRPLVLFHRTQAGALAGVSERNPRAAVVSIDRGLHDLREVFRHQGLADEFDQDELIVKLKDMKSALATQFDSQPSLDEQLAEAVASEQYELAAELRDRIADGQRTIG</sequence>
<feature type="domain" description="UVR" evidence="1">
    <location>
        <begin position="222"/>
        <end position="246"/>
    </location>
</feature>
<protein>
    <submittedName>
        <fullName evidence="2">UvrB/uvrC motif protein</fullName>
    </submittedName>
</protein>
<dbReference type="AlphaFoldDB" id="A0A5C5ZMB1"/>
<evidence type="ECO:0000259" key="1">
    <source>
        <dbReference type="Pfam" id="PF02151"/>
    </source>
</evidence>
<evidence type="ECO:0000313" key="3">
    <source>
        <dbReference type="Proteomes" id="UP000315440"/>
    </source>
</evidence>
<dbReference type="OrthoDB" id="252502at2"/>
<dbReference type="EMBL" id="SJPQ01000003">
    <property type="protein sequence ID" value="TWT87573.1"/>
    <property type="molecule type" value="Genomic_DNA"/>
</dbReference>
<name>A0A5C5ZMB1_9BACT</name>
<dbReference type="Proteomes" id="UP000315440">
    <property type="component" value="Unassembled WGS sequence"/>
</dbReference>
<evidence type="ECO:0000313" key="2">
    <source>
        <dbReference type="EMBL" id="TWT87573.1"/>
    </source>
</evidence>
<gene>
    <name evidence="2" type="ORF">Mal64_31150</name>
</gene>
<dbReference type="InterPro" id="IPR001943">
    <property type="entry name" value="UVR_dom"/>
</dbReference>
<reference evidence="2 3" key="1">
    <citation type="submission" date="2019-02" db="EMBL/GenBank/DDBJ databases">
        <title>Deep-cultivation of Planctomycetes and their phenomic and genomic characterization uncovers novel biology.</title>
        <authorList>
            <person name="Wiegand S."/>
            <person name="Jogler M."/>
            <person name="Boedeker C."/>
            <person name="Pinto D."/>
            <person name="Vollmers J."/>
            <person name="Rivas-Marin E."/>
            <person name="Kohn T."/>
            <person name="Peeters S.H."/>
            <person name="Heuer A."/>
            <person name="Rast P."/>
            <person name="Oberbeckmann S."/>
            <person name="Bunk B."/>
            <person name="Jeske O."/>
            <person name="Meyerdierks A."/>
            <person name="Storesund J.E."/>
            <person name="Kallscheuer N."/>
            <person name="Luecker S."/>
            <person name="Lage O.M."/>
            <person name="Pohl T."/>
            <person name="Merkel B.J."/>
            <person name="Hornburger P."/>
            <person name="Mueller R.-W."/>
            <person name="Bruemmer F."/>
            <person name="Labrenz M."/>
            <person name="Spormann A.M."/>
            <person name="Op Den Camp H."/>
            <person name="Overmann J."/>
            <person name="Amann R."/>
            <person name="Jetten M.S.M."/>
            <person name="Mascher T."/>
            <person name="Medema M.H."/>
            <person name="Devos D.P."/>
            <person name="Kaster A.-K."/>
            <person name="Ovreas L."/>
            <person name="Rohde M."/>
            <person name="Galperin M.Y."/>
            <person name="Jogler C."/>
        </authorList>
    </citation>
    <scope>NUCLEOTIDE SEQUENCE [LARGE SCALE GENOMIC DNA]</scope>
    <source>
        <strain evidence="2 3">Mal64</strain>
    </source>
</reference>
<proteinExistence type="predicted"/>
<dbReference type="Pfam" id="PF02151">
    <property type="entry name" value="UVR"/>
    <property type="match status" value="1"/>
</dbReference>
<comment type="caution">
    <text evidence="2">The sequence shown here is derived from an EMBL/GenBank/DDBJ whole genome shotgun (WGS) entry which is preliminary data.</text>
</comment>
<organism evidence="2 3">
    <name type="scientific">Pseudobythopirellula maris</name>
    <dbReference type="NCBI Taxonomy" id="2527991"/>
    <lineage>
        <taxon>Bacteria</taxon>
        <taxon>Pseudomonadati</taxon>
        <taxon>Planctomycetota</taxon>
        <taxon>Planctomycetia</taxon>
        <taxon>Pirellulales</taxon>
        <taxon>Lacipirellulaceae</taxon>
        <taxon>Pseudobythopirellula</taxon>
    </lineage>
</organism>
<accession>A0A5C5ZMB1</accession>